<proteinExistence type="predicted"/>
<dbReference type="EMBL" id="JADGKB010000034">
    <property type="protein sequence ID" value="KAJ3257801.1"/>
    <property type="molecule type" value="Genomic_DNA"/>
</dbReference>
<sequence>MSLPDCQLYTNTIAPALIGTARLLQAPKCCDNIQVICKNQNIVEILKGTIPSQLGQLKNLRVFNISDNIQLQSGPLNSISGLQYLQELYLFRTSLSGGFPTWLYNLPQLEILDLGSNALSGSLPSDIGNLNQLTALSLSGNSFTGPLPSSLGNLIQLTYFEADNNDFSQGTLFPIIGSLTKLQYLSLSNTGIGGQLAPAIGQLNQLTELYLDDNNLQGPIPQELSKLTQLVYLDLSGNHFDLTVPNQVKNMQNYNNFKLGNQTAPGTYTSPHNGVYITIGIVVVIVAAAVVAFYVYITKRKQKRNMLSNSNQLFQASPPNLPTLQTTPSQQPLNSAYQRESIIANPYQDFNPAPNRYSNTVYGNPSYDTSYYKQNALSPPQMTQQIPLNQMQHFEGQYAAPSNDTLSQYVMNRSDTVDTAVLDHRQSVLSTHHTQISPNSQKYSNSFNALDRSPQAELPVIHELKGNLPLEDPQMPPIFTPVPAIVPLQPSDSPIINAQPPVIVRQARQQPESVQETINAQPPVIIQQSNLEPPRKMENEVIEEQPPLLIP</sequence>
<keyword evidence="4" id="KW-0677">Repeat</keyword>
<keyword evidence="6" id="KW-0812">Transmembrane</keyword>
<comment type="subcellular location">
    <subcellularLocation>
        <location evidence="1">Membrane</location>
        <topology evidence="1">Single-pass membrane protein</topology>
    </subcellularLocation>
</comment>
<feature type="region of interest" description="Disordered" evidence="5">
    <location>
        <begin position="313"/>
        <end position="333"/>
    </location>
</feature>
<comment type="caution">
    <text evidence="7">The sequence shown here is derived from an EMBL/GenBank/DDBJ whole genome shotgun (WGS) entry which is preliminary data.</text>
</comment>
<dbReference type="SUPFAM" id="SSF52058">
    <property type="entry name" value="L domain-like"/>
    <property type="match status" value="1"/>
</dbReference>
<evidence type="ECO:0000256" key="4">
    <source>
        <dbReference type="ARBA" id="ARBA00022737"/>
    </source>
</evidence>
<accession>A0AAD5UGW8</accession>
<evidence type="ECO:0008006" key="9">
    <source>
        <dbReference type="Google" id="ProtNLM"/>
    </source>
</evidence>
<dbReference type="InterPro" id="IPR051716">
    <property type="entry name" value="Plant_RL_S/T_kinase"/>
</dbReference>
<dbReference type="Proteomes" id="UP001210925">
    <property type="component" value="Unassembled WGS sequence"/>
</dbReference>
<organism evidence="7 8">
    <name type="scientific">Boothiomyces macroporosus</name>
    <dbReference type="NCBI Taxonomy" id="261099"/>
    <lineage>
        <taxon>Eukaryota</taxon>
        <taxon>Fungi</taxon>
        <taxon>Fungi incertae sedis</taxon>
        <taxon>Chytridiomycota</taxon>
        <taxon>Chytridiomycota incertae sedis</taxon>
        <taxon>Chytridiomycetes</taxon>
        <taxon>Rhizophydiales</taxon>
        <taxon>Terramycetaceae</taxon>
        <taxon>Boothiomyces</taxon>
    </lineage>
</organism>
<keyword evidence="6" id="KW-1133">Transmembrane helix</keyword>
<dbReference type="InterPro" id="IPR001611">
    <property type="entry name" value="Leu-rich_rpt"/>
</dbReference>
<gene>
    <name evidence="7" type="ORF">HK103_004269</name>
</gene>
<evidence type="ECO:0000256" key="6">
    <source>
        <dbReference type="SAM" id="Phobius"/>
    </source>
</evidence>
<feature type="transmembrane region" description="Helical" evidence="6">
    <location>
        <begin position="275"/>
        <end position="297"/>
    </location>
</feature>
<name>A0AAD5UGW8_9FUNG</name>
<dbReference type="PANTHER" id="PTHR48053">
    <property type="entry name" value="LEUCINE RICH REPEAT FAMILY PROTEIN, EXPRESSED"/>
    <property type="match status" value="1"/>
</dbReference>
<keyword evidence="2" id="KW-0433">Leucine-rich repeat</keyword>
<evidence type="ECO:0000256" key="2">
    <source>
        <dbReference type="ARBA" id="ARBA00022614"/>
    </source>
</evidence>
<dbReference type="AlphaFoldDB" id="A0AAD5UGW8"/>
<evidence type="ECO:0000313" key="8">
    <source>
        <dbReference type="Proteomes" id="UP001210925"/>
    </source>
</evidence>
<dbReference type="Pfam" id="PF13855">
    <property type="entry name" value="LRR_8"/>
    <property type="match status" value="2"/>
</dbReference>
<keyword evidence="8" id="KW-1185">Reference proteome</keyword>
<protein>
    <recommendedName>
        <fullName evidence="9">L domain-like protein</fullName>
    </recommendedName>
</protein>
<evidence type="ECO:0000313" key="7">
    <source>
        <dbReference type="EMBL" id="KAJ3257801.1"/>
    </source>
</evidence>
<dbReference type="Gene3D" id="3.80.10.10">
    <property type="entry name" value="Ribonuclease Inhibitor"/>
    <property type="match status" value="2"/>
</dbReference>
<reference evidence="7" key="1">
    <citation type="submission" date="2020-05" db="EMBL/GenBank/DDBJ databases">
        <title>Phylogenomic resolution of chytrid fungi.</title>
        <authorList>
            <person name="Stajich J.E."/>
            <person name="Amses K."/>
            <person name="Simmons R."/>
            <person name="Seto K."/>
            <person name="Myers J."/>
            <person name="Bonds A."/>
            <person name="Quandt C.A."/>
            <person name="Barry K."/>
            <person name="Liu P."/>
            <person name="Grigoriev I."/>
            <person name="Longcore J.E."/>
            <person name="James T.Y."/>
        </authorList>
    </citation>
    <scope>NUCLEOTIDE SEQUENCE</scope>
    <source>
        <strain evidence="7">PLAUS21</strain>
    </source>
</reference>
<evidence type="ECO:0000256" key="5">
    <source>
        <dbReference type="SAM" id="MobiDB-lite"/>
    </source>
</evidence>
<evidence type="ECO:0000256" key="3">
    <source>
        <dbReference type="ARBA" id="ARBA00022729"/>
    </source>
</evidence>
<evidence type="ECO:0000256" key="1">
    <source>
        <dbReference type="ARBA" id="ARBA00004167"/>
    </source>
</evidence>
<dbReference type="GO" id="GO:0016020">
    <property type="term" value="C:membrane"/>
    <property type="evidence" value="ECO:0007669"/>
    <property type="project" value="UniProtKB-SubCell"/>
</dbReference>
<dbReference type="PANTHER" id="PTHR48053:SF126">
    <property type="entry name" value="MDIS1-INTERACTING RECEPTOR LIKE KINASE 2-LIKE ISOFORM X1"/>
    <property type="match status" value="1"/>
</dbReference>
<keyword evidence="3" id="KW-0732">Signal</keyword>
<dbReference type="FunFam" id="3.80.10.10:FF:000041">
    <property type="entry name" value="LRR receptor-like serine/threonine-protein kinase ERECTA"/>
    <property type="match status" value="2"/>
</dbReference>
<dbReference type="InterPro" id="IPR032675">
    <property type="entry name" value="LRR_dom_sf"/>
</dbReference>
<keyword evidence="6" id="KW-0472">Membrane</keyword>